<keyword evidence="5" id="KW-1185">Reference proteome</keyword>
<keyword evidence="2" id="KW-0129">CBS domain</keyword>
<dbReference type="Gene3D" id="3.10.580.10">
    <property type="entry name" value="CBS-domain"/>
    <property type="match status" value="1"/>
</dbReference>
<dbReference type="OrthoDB" id="9802114at2"/>
<organism evidence="4 5">
    <name type="scientific">Deinococcus ficus</name>
    <dbReference type="NCBI Taxonomy" id="317577"/>
    <lineage>
        <taxon>Bacteria</taxon>
        <taxon>Thermotogati</taxon>
        <taxon>Deinococcota</taxon>
        <taxon>Deinococci</taxon>
        <taxon>Deinococcales</taxon>
        <taxon>Deinococcaceae</taxon>
        <taxon>Deinococcus</taxon>
    </lineage>
</organism>
<evidence type="ECO:0000259" key="3">
    <source>
        <dbReference type="PROSITE" id="PS51371"/>
    </source>
</evidence>
<dbReference type="InterPro" id="IPR046342">
    <property type="entry name" value="CBS_dom_sf"/>
</dbReference>
<dbReference type="SMART" id="SM00116">
    <property type="entry name" value="CBS"/>
    <property type="match status" value="2"/>
</dbReference>
<evidence type="ECO:0000313" key="4">
    <source>
        <dbReference type="EMBL" id="ASN79789.1"/>
    </source>
</evidence>
<dbReference type="STRING" id="317577.GCA_000419625_00961"/>
<dbReference type="InterPro" id="IPR051462">
    <property type="entry name" value="CBS_domain-containing"/>
</dbReference>
<dbReference type="Proteomes" id="UP000259030">
    <property type="component" value="Chromosome"/>
</dbReference>
<dbReference type="Pfam" id="PF00571">
    <property type="entry name" value="CBS"/>
    <property type="match status" value="2"/>
</dbReference>
<evidence type="ECO:0000256" key="1">
    <source>
        <dbReference type="ARBA" id="ARBA00022737"/>
    </source>
</evidence>
<feature type="domain" description="CBS" evidence="3">
    <location>
        <begin position="72"/>
        <end position="129"/>
    </location>
</feature>
<name>A0A221ST18_9DEIO</name>
<gene>
    <name evidence="4" type="ORF">DFI_01095</name>
</gene>
<reference evidence="4 5" key="1">
    <citation type="submission" date="2017-05" db="EMBL/GenBank/DDBJ databases">
        <title>The complete genome sequence of Deinococcus ficus isolated from the rhizosphere of the Ficus religiosa L. in Taiwan.</title>
        <authorList>
            <person name="Wu K.-M."/>
            <person name="Liao T.-L."/>
            <person name="Liu Y.-M."/>
            <person name="Young C.-C."/>
            <person name="Tsai S.-F."/>
        </authorList>
    </citation>
    <scope>NUCLEOTIDE SEQUENCE [LARGE SCALE GENOMIC DNA]</scope>
    <source>
        <strain evidence="4 5">CC-FR2-10</strain>
    </source>
</reference>
<dbReference type="PROSITE" id="PS51371">
    <property type="entry name" value="CBS"/>
    <property type="match status" value="2"/>
</dbReference>
<dbReference type="EMBL" id="CP021081">
    <property type="protein sequence ID" value="ASN79789.1"/>
    <property type="molecule type" value="Genomic_DNA"/>
</dbReference>
<evidence type="ECO:0000256" key="2">
    <source>
        <dbReference type="PROSITE-ProRule" id="PRU00703"/>
    </source>
</evidence>
<dbReference type="KEGG" id="dfc:DFI_01095"/>
<keyword evidence="1" id="KW-0677">Repeat</keyword>
<dbReference type="PANTHER" id="PTHR48108">
    <property type="entry name" value="CBS DOMAIN-CONTAINING PROTEIN CBSX2, CHLOROPLASTIC"/>
    <property type="match status" value="1"/>
</dbReference>
<dbReference type="RefSeq" id="WP_022800542.1">
    <property type="nucleotide sequence ID" value="NZ_ATTJ01000001.1"/>
</dbReference>
<dbReference type="SUPFAM" id="SSF54631">
    <property type="entry name" value="CBS-domain pair"/>
    <property type="match status" value="1"/>
</dbReference>
<dbReference type="InterPro" id="IPR000644">
    <property type="entry name" value="CBS_dom"/>
</dbReference>
<dbReference type="PANTHER" id="PTHR48108:SF34">
    <property type="entry name" value="CBS DOMAIN-CONTAINING PROTEIN YHCV"/>
    <property type="match status" value="1"/>
</dbReference>
<evidence type="ECO:0000313" key="5">
    <source>
        <dbReference type="Proteomes" id="UP000259030"/>
    </source>
</evidence>
<sequence length="139" mass="14794">MTTLKDIMTKDLTTVDGKATLREVAQRMKADDIGNVLIMDGDQLTGIITDRDIVIRAVADGQDVNTPVSTYATKDVFTLPCSTSVQDAAKAMAERQLRRLPVTDSQTGKIGGIVSLADLSNRTSGNADQKALEGISKPG</sequence>
<protein>
    <submittedName>
        <fullName evidence="4">Signal transduction protein</fullName>
    </submittedName>
</protein>
<dbReference type="AlphaFoldDB" id="A0A221ST18"/>
<accession>A0A221ST18</accession>
<proteinExistence type="predicted"/>
<feature type="domain" description="CBS" evidence="3">
    <location>
        <begin position="8"/>
        <end position="64"/>
    </location>
</feature>